<reference evidence="3 4" key="1">
    <citation type="submission" date="2013-07" db="EMBL/GenBank/DDBJ databases">
        <title>The Genome Sequence of Cryptococcus heveanensis BCC8398.</title>
        <authorList>
            <consortium name="The Broad Institute Genome Sequencing Platform"/>
            <person name="Cuomo C."/>
            <person name="Litvintseva A."/>
            <person name="Chen Y."/>
            <person name="Heitman J."/>
            <person name="Sun S."/>
            <person name="Springer D."/>
            <person name="Dromer F."/>
            <person name="Young S.K."/>
            <person name="Zeng Q."/>
            <person name="Gargeya S."/>
            <person name="Fitzgerald M."/>
            <person name="Abouelleil A."/>
            <person name="Alvarado L."/>
            <person name="Berlin A.M."/>
            <person name="Chapman S.B."/>
            <person name="Dewar J."/>
            <person name="Goldberg J."/>
            <person name="Griggs A."/>
            <person name="Gujja S."/>
            <person name="Hansen M."/>
            <person name="Howarth C."/>
            <person name="Imamovic A."/>
            <person name="Larimer J."/>
            <person name="McCowan C."/>
            <person name="Murphy C."/>
            <person name="Pearson M."/>
            <person name="Priest M."/>
            <person name="Roberts A."/>
            <person name="Saif S."/>
            <person name="Shea T."/>
            <person name="Sykes S."/>
            <person name="Wortman J."/>
            <person name="Nusbaum C."/>
            <person name="Birren B."/>
        </authorList>
    </citation>
    <scope>NUCLEOTIDE SEQUENCE [LARGE SCALE GENOMIC DNA]</scope>
    <source>
        <strain evidence="3 4">BCC8398</strain>
    </source>
</reference>
<sequence length="990" mass="111775">MATVVTSSSGPPQMAIRTVRAARPEAIIIVLFLVVVLFLFLGGSSKRSSQKQKPDSKSGASDLGGSRRERSGPKSGSRGDERRSRSSGGRGSRDDAKKTKRTKKKDDKKSRSDRRKRGSSNGKGRDSDTDTSAKSTTTSATDTSDEEKKKERQKERDAKKKKQREDEKKREKEKEKERERGKKEEKERKEREQARRKAAAAEEEEARRKKKEADEQAKAKAKAEAEAVKPSDPLSDVIWKRDPSKRPERPSGRSPPVLLKRDESGRWTRPPLSGKKGVMFNDHGVQGKEADTMVTYNHEDPPNTLYDQTHTPRFRDHVSTQQGREGDTLDGALDGSQTPFKDLLRVGGLSKKLLALMQQVEMFCLMDWLDKRAPKDTMQKAMKDRWIKDVGPIPEVICDCIQQMVIDKAVDLPLMMGAIATADIPPSKDGGKTPPDIMKGAEALFKHLMDGGYDKDYLRDTLQFSAWPKYPIKVIAKLVVDWTEKQLQTENGSSAGFMGMLLGFFVPGYRAETSFWKSHIDKQRKKEARSRQMLGTRTVLLMDWLRYVGKTSLVSRTFSPYGADITKSISVRVCAVKQRQHVGFSLDFTFFVPAIKAKDSSGSGDYDDSAMATMIAQTGQAVKRVRYLAITWIEHLFTDVYRSANSGQALVMPDFNAIRDCRLTLRPGLDIFKELDHSIVERSLAQSSQSRLKPEVTLLRQPTIMRVDMEQMDRYYRDQKGRVTDWFASAFRTIGCRSIRFINQRQFHWYNRPSTSKPTIADSERFDELTFQALLVLCSRGLASRFHAQRFGDKSGKVHDDSGAEVDSEENSAYMMARAIDFGGMVPVVISKELRVPPRFLPLDLFKHLKDIMLPLIPLTDDASQPASAALVFQPSWGLAEFIHSGGQGSVSVTFHGPSEGHRRQLLEELTVQCLHRINGWYADARREGDLSLNKIEYLKQRIEITVRTVRNKVKYVALTAESQSVENRGHIGALEEFRLPTDALPDELR</sequence>
<feature type="compositionally biased region" description="Basic and acidic residues" evidence="1">
    <location>
        <begin position="65"/>
        <end position="84"/>
    </location>
</feature>
<gene>
    <name evidence="3" type="ORF">I316_02877</name>
</gene>
<keyword evidence="2" id="KW-0812">Transmembrane</keyword>
<evidence type="ECO:0000313" key="3">
    <source>
        <dbReference type="EMBL" id="OCF35331.1"/>
    </source>
</evidence>
<accession>A0A1B9GWD2</accession>
<feature type="compositionally biased region" description="Basic and acidic residues" evidence="1">
    <location>
        <begin position="238"/>
        <end position="251"/>
    </location>
</feature>
<dbReference type="OrthoDB" id="2573513at2759"/>
<protein>
    <submittedName>
        <fullName evidence="3">Uncharacterized protein</fullName>
    </submittedName>
</protein>
<feature type="compositionally biased region" description="Low complexity" evidence="1">
    <location>
        <begin position="130"/>
        <end position="142"/>
    </location>
</feature>
<keyword evidence="4" id="KW-1185">Reference proteome</keyword>
<evidence type="ECO:0000256" key="2">
    <source>
        <dbReference type="SAM" id="Phobius"/>
    </source>
</evidence>
<keyword evidence="2" id="KW-1133">Transmembrane helix</keyword>
<dbReference type="EMBL" id="KI669499">
    <property type="protein sequence ID" value="OCF35331.1"/>
    <property type="molecule type" value="Genomic_DNA"/>
</dbReference>
<evidence type="ECO:0000313" key="4">
    <source>
        <dbReference type="Proteomes" id="UP000092666"/>
    </source>
</evidence>
<evidence type="ECO:0000256" key="1">
    <source>
        <dbReference type="SAM" id="MobiDB-lite"/>
    </source>
</evidence>
<feature type="transmembrane region" description="Helical" evidence="2">
    <location>
        <begin position="26"/>
        <end position="43"/>
    </location>
</feature>
<reference evidence="4" key="2">
    <citation type="submission" date="2013-12" db="EMBL/GenBank/DDBJ databases">
        <title>Evolution of pathogenesis and genome organization in the Tremellales.</title>
        <authorList>
            <person name="Cuomo C."/>
            <person name="Litvintseva A."/>
            <person name="Heitman J."/>
            <person name="Chen Y."/>
            <person name="Sun S."/>
            <person name="Springer D."/>
            <person name="Dromer F."/>
            <person name="Young S."/>
            <person name="Zeng Q."/>
            <person name="Chapman S."/>
            <person name="Gujja S."/>
            <person name="Saif S."/>
            <person name="Birren B."/>
        </authorList>
    </citation>
    <scope>NUCLEOTIDE SEQUENCE [LARGE SCALE GENOMIC DNA]</scope>
    <source>
        <strain evidence="4">BCC8398</strain>
    </source>
</reference>
<dbReference type="STRING" id="1296120.A0A1B9GWD2"/>
<organism evidence="3 4">
    <name type="scientific">Kwoniella heveanensis BCC8398</name>
    <dbReference type="NCBI Taxonomy" id="1296120"/>
    <lineage>
        <taxon>Eukaryota</taxon>
        <taxon>Fungi</taxon>
        <taxon>Dikarya</taxon>
        <taxon>Basidiomycota</taxon>
        <taxon>Agaricomycotina</taxon>
        <taxon>Tremellomycetes</taxon>
        <taxon>Tremellales</taxon>
        <taxon>Cryptococcaceae</taxon>
        <taxon>Kwoniella</taxon>
    </lineage>
</organism>
<feature type="region of interest" description="Disordered" evidence="1">
    <location>
        <begin position="44"/>
        <end position="282"/>
    </location>
</feature>
<dbReference type="AlphaFoldDB" id="A0A1B9GWD2"/>
<dbReference type="Proteomes" id="UP000092666">
    <property type="component" value="Unassembled WGS sequence"/>
</dbReference>
<keyword evidence="2" id="KW-0472">Membrane</keyword>
<feature type="compositionally biased region" description="Basic and acidic residues" evidence="1">
    <location>
        <begin position="205"/>
        <end position="229"/>
    </location>
</feature>
<name>A0A1B9GWD2_9TREE</name>
<proteinExistence type="predicted"/>
<feature type="compositionally biased region" description="Basic and acidic residues" evidence="1">
    <location>
        <begin position="146"/>
        <end position="195"/>
    </location>
</feature>